<dbReference type="SUPFAM" id="SSF53163">
    <property type="entry name" value="HybD-like"/>
    <property type="match status" value="1"/>
</dbReference>
<protein>
    <submittedName>
        <fullName evidence="5">Hydrogenase maturation peptidase HycI</fullName>
        <ecNumber evidence="5">3.4.23.51</ecNumber>
    </submittedName>
</protein>
<dbReference type="InterPro" id="IPR023430">
    <property type="entry name" value="Pept_HybD-like_dom_sf"/>
</dbReference>
<reference evidence="5" key="1">
    <citation type="journal article" date="2017" name="Nature">
        <title>Asgard archaea illuminate the origin of eukaryotic cellular complexity.</title>
        <authorList>
            <person name="Zaremba-Niedzwiedzka K."/>
            <person name="Caceres E.F."/>
            <person name="Saw J.H."/>
            <person name="Backstrom D."/>
            <person name="Juzokaite L."/>
            <person name="Vancaester E."/>
            <person name="Seitz K.W."/>
            <person name="Anantharaman K."/>
            <person name="Starnawski P."/>
            <person name="Kjeldsen K.U."/>
            <person name="Scott M.B."/>
            <person name="Nunoura T."/>
            <person name="Banfield J.F."/>
            <person name="Schramm A."/>
            <person name="Baker B.J."/>
            <person name="Spang A."/>
            <person name="Ettema T.J.G."/>
        </authorList>
    </citation>
    <scope>NUCLEOTIDE SEQUENCE</scope>
    <source>
        <strain evidence="5">LCB_4</strain>
    </source>
</reference>
<keyword evidence="3" id="KW-0064">Aspartyl protease</keyword>
<dbReference type="NCBIfam" id="TIGR00142">
    <property type="entry name" value="hycI"/>
    <property type="match status" value="1"/>
</dbReference>
<dbReference type="GO" id="GO:0008047">
    <property type="term" value="F:enzyme activator activity"/>
    <property type="evidence" value="ECO:0007669"/>
    <property type="project" value="InterPro"/>
</dbReference>
<dbReference type="PANTHER" id="PTHR30302">
    <property type="entry name" value="HYDROGENASE 1 MATURATION PROTEASE"/>
    <property type="match status" value="1"/>
</dbReference>
<dbReference type="PRINTS" id="PR00446">
    <property type="entry name" value="HYDRGNUPTAKE"/>
</dbReference>
<dbReference type="Pfam" id="PF01750">
    <property type="entry name" value="HycI"/>
    <property type="match status" value="1"/>
</dbReference>
<dbReference type="InterPro" id="IPR000671">
    <property type="entry name" value="Peptidase_A31"/>
</dbReference>
<evidence type="ECO:0000313" key="6">
    <source>
        <dbReference type="Proteomes" id="UP000186851"/>
    </source>
</evidence>
<dbReference type="PANTHER" id="PTHR30302:SF1">
    <property type="entry name" value="HYDROGENASE 2 MATURATION PROTEASE"/>
    <property type="match status" value="1"/>
</dbReference>
<dbReference type="GO" id="GO:0004190">
    <property type="term" value="F:aspartic-type endopeptidase activity"/>
    <property type="evidence" value="ECO:0007669"/>
    <property type="project" value="UniProtKB-KW"/>
</dbReference>
<dbReference type="AlphaFoldDB" id="A0AAF0IC41"/>
<dbReference type="Proteomes" id="UP000186851">
    <property type="component" value="Chromosome"/>
</dbReference>
<dbReference type="EC" id="3.4.23.51" evidence="5"/>
<dbReference type="GO" id="GO:0016485">
    <property type="term" value="P:protein processing"/>
    <property type="evidence" value="ECO:0007669"/>
    <property type="project" value="TreeGrafter"/>
</dbReference>
<comment type="similarity">
    <text evidence="1">Belongs to the peptidase A31 family.</text>
</comment>
<accession>A0AAF0IC41</accession>
<evidence type="ECO:0000313" key="5">
    <source>
        <dbReference type="EMBL" id="WEU40990.1"/>
    </source>
</evidence>
<gene>
    <name evidence="5" type="primary">hycI</name>
    <name evidence="5" type="ORF">OdinLCB4_003560</name>
</gene>
<evidence type="ECO:0000256" key="2">
    <source>
        <dbReference type="ARBA" id="ARBA00022670"/>
    </source>
</evidence>
<dbReference type="NCBIfam" id="TIGR00072">
    <property type="entry name" value="hydrog_prot"/>
    <property type="match status" value="1"/>
</dbReference>
<dbReference type="EMBL" id="CP091871">
    <property type="protein sequence ID" value="WEU40990.1"/>
    <property type="molecule type" value="Genomic_DNA"/>
</dbReference>
<organism evidence="5 6">
    <name type="scientific">Odinarchaeota yellowstonii (strain LCB_4)</name>
    <dbReference type="NCBI Taxonomy" id="1841599"/>
    <lineage>
        <taxon>Archaea</taxon>
        <taxon>Promethearchaeati</taxon>
        <taxon>Candidatus Odinarchaeota</taxon>
        <taxon>Candidatus Odinarchaeia</taxon>
        <taxon>Candidatus Odinarchaeales</taxon>
        <taxon>Candidatus Odinarchaeaceae</taxon>
        <taxon>Candidatus Odinarchaeum</taxon>
    </lineage>
</organism>
<proteinExistence type="inferred from homology"/>
<dbReference type="InterPro" id="IPR004420">
    <property type="entry name" value="Pept_A31_hyd_mat_HycI"/>
</dbReference>
<dbReference type="Gene3D" id="3.40.50.1450">
    <property type="entry name" value="HybD-like"/>
    <property type="match status" value="1"/>
</dbReference>
<evidence type="ECO:0000256" key="4">
    <source>
        <dbReference type="ARBA" id="ARBA00022801"/>
    </source>
</evidence>
<evidence type="ECO:0000256" key="3">
    <source>
        <dbReference type="ARBA" id="ARBA00022750"/>
    </source>
</evidence>
<dbReference type="KEGG" id="oyw:OdinLCB4_003560"/>
<sequence>MGLEEEFEEKFKGADRLIILGVGNIIRGDDGVGSKIISSLKGRLDERVKLIDAGPVPESFTDVVKAFQPTHILIIDAADLGREPGWIEFVEEDRILNTSFSTHQMPLSLLVEYFKSETQSKIYLLGIQPLNNSLGEGLTPEVNAAKRRIVKLILKYFKKLS</sequence>
<dbReference type="CDD" id="cd06067">
    <property type="entry name" value="H2MP_MemB-H2evol"/>
    <property type="match status" value="1"/>
</dbReference>
<name>A0AAF0IC41_ODILC</name>
<reference evidence="5" key="2">
    <citation type="journal article" date="2022" name="Nat. Microbiol.">
        <title>A closed Candidatus Odinarchaeum chromosome exposes Asgard archaeal viruses.</title>
        <authorList>
            <person name="Tamarit D."/>
            <person name="Caceres E.F."/>
            <person name="Krupovic M."/>
            <person name="Nijland R."/>
            <person name="Eme L."/>
            <person name="Robinson N.P."/>
            <person name="Ettema T.J.G."/>
        </authorList>
    </citation>
    <scope>NUCLEOTIDE SEQUENCE</scope>
    <source>
        <strain evidence="5">LCB_4</strain>
    </source>
</reference>
<keyword evidence="2" id="KW-0645">Protease</keyword>
<evidence type="ECO:0000256" key="1">
    <source>
        <dbReference type="ARBA" id="ARBA00006814"/>
    </source>
</evidence>
<keyword evidence="4 5" id="KW-0378">Hydrolase</keyword>